<keyword evidence="1" id="KW-0732">Signal</keyword>
<accession>A0A2I9CZX3</accession>
<protein>
    <submittedName>
        <fullName evidence="2">Uncharacterized protein</fullName>
    </submittedName>
</protein>
<evidence type="ECO:0000313" key="2">
    <source>
        <dbReference type="EMBL" id="GBF07813.1"/>
    </source>
</evidence>
<name>A0A2I9CZX3_9DEIO</name>
<evidence type="ECO:0000256" key="1">
    <source>
        <dbReference type="SAM" id="SignalP"/>
    </source>
</evidence>
<organism evidence="2 3">
    <name type="scientific">Deinococcus aerius</name>
    <dbReference type="NCBI Taxonomy" id="200253"/>
    <lineage>
        <taxon>Bacteria</taxon>
        <taxon>Thermotogati</taxon>
        <taxon>Deinococcota</taxon>
        <taxon>Deinococci</taxon>
        <taxon>Deinococcales</taxon>
        <taxon>Deinococcaceae</taxon>
        <taxon>Deinococcus</taxon>
    </lineage>
</organism>
<dbReference type="EMBL" id="BFAG01000018">
    <property type="protein sequence ID" value="GBF07813.1"/>
    <property type="molecule type" value="Genomic_DNA"/>
</dbReference>
<gene>
    <name evidence="2" type="ORF">DAERI_180004</name>
</gene>
<keyword evidence="3" id="KW-1185">Reference proteome</keyword>
<sequence>MPQHWSLLAFTLALVGMAASAALLQGRERARALLERERLSARVAGLKASREYADAARATDAVAYLEAARDRLEPPRDVTSPDHARLNERVLNHWEQERDTRVQTLGADLVRDARQLQDALEEFAGQVQSAQHPQKRPGLLRFL</sequence>
<evidence type="ECO:0000313" key="3">
    <source>
        <dbReference type="Proteomes" id="UP000236569"/>
    </source>
</evidence>
<dbReference type="AlphaFoldDB" id="A0A2I9CZX3"/>
<feature type="signal peptide" evidence="1">
    <location>
        <begin position="1"/>
        <end position="21"/>
    </location>
</feature>
<reference evidence="3" key="1">
    <citation type="submission" date="2018-01" db="EMBL/GenBank/DDBJ databases">
        <title>Draft Genome Sequence of the Radioresistant Bacterium Deinococcus aerius TR0125, Isolated from the Higher Atmosphere above Japan.</title>
        <authorList>
            <person name="Satoh K."/>
            <person name="Arai H."/>
            <person name="Sanzen T."/>
            <person name="Kawaguchi Y."/>
            <person name="Hayashi H."/>
            <person name="Yokobori S."/>
            <person name="Yamagishi A."/>
            <person name="Oono Y."/>
            <person name="Narumi I."/>
        </authorList>
    </citation>
    <scope>NUCLEOTIDE SEQUENCE [LARGE SCALE GENOMIC DNA]</scope>
    <source>
        <strain evidence="3">TR0125</strain>
    </source>
</reference>
<dbReference type="Proteomes" id="UP000236569">
    <property type="component" value="Unassembled WGS sequence"/>
</dbReference>
<feature type="chain" id="PRO_5014468268" evidence="1">
    <location>
        <begin position="22"/>
        <end position="143"/>
    </location>
</feature>
<proteinExistence type="predicted"/>
<comment type="caution">
    <text evidence="2">The sequence shown here is derived from an EMBL/GenBank/DDBJ whole genome shotgun (WGS) entry which is preliminary data.</text>
</comment>